<sequence>MYTWRLNDCSTSSAIRSTWRIPRASIAMTAAAPLPPHDGYAPVQEFWGEGIGTTSDKCLLSRNHMFKMEQEEYSKEKNYRSNIEFIDKQNVLDLTEKKPNKSIALFAGHQ</sequence>
<comment type="caution">
    <text evidence="1">The sequence shown here is derived from an EMBL/GenBank/DDBJ whole genome shotgun (WGS) entry which is preliminary data.</text>
</comment>
<evidence type="ECO:0000313" key="2">
    <source>
        <dbReference type="Proteomes" id="UP001202328"/>
    </source>
</evidence>
<reference evidence="1" key="1">
    <citation type="submission" date="2022-04" db="EMBL/GenBank/DDBJ databases">
        <title>A functionally conserved STORR gene fusion in Papaver species that diverged 16.8 million years ago.</title>
        <authorList>
            <person name="Catania T."/>
        </authorList>
    </citation>
    <scope>NUCLEOTIDE SEQUENCE</scope>
    <source>
        <strain evidence="1">S-188037</strain>
    </source>
</reference>
<protein>
    <submittedName>
        <fullName evidence="1">Uncharacterized protein</fullName>
    </submittedName>
</protein>
<gene>
    <name evidence="1" type="ORF">MKW98_029802</name>
</gene>
<dbReference type="Gene3D" id="1.20.58.530">
    <property type="match status" value="1"/>
</dbReference>
<dbReference type="AlphaFoldDB" id="A0AAD4XR91"/>
<dbReference type="Proteomes" id="UP001202328">
    <property type="component" value="Unassembled WGS sequence"/>
</dbReference>
<accession>A0AAD4XR91</accession>
<keyword evidence="2" id="KW-1185">Reference proteome</keyword>
<organism evidence="1 2">
    <name type="scientific">Papaver atlanticum</name>
    <dbReference type="NCBI Taxonomy" id="357466"/>
    <lineage>
        <taxon>Eukaryota</taxon>
        <taxon>Viridiplantae</taxon>
        <taxon>Streptophyta</taxon>
        <taxon>Embryophyta</taxon>
        <taxon>Tracheophyta</taxon>
        <taxon>Spermatophyta</taxon>
        <taxon>Magnoliopsida</taxon>
        <taxon>Ranunculales</taxon>
        <taxon>Papaveraceae</taxon>
        <taxon>Papaveroideae</taxon>
        <taxon>Papaver</taxon>
    </lineage>
</organism>
<proteinExistence type="predicted"/>
<dbReference type="EMBL" id="JAJJMB010005286">
    <property type="protein sequence ID" value="KAI3940026.1"/>
    <property type="molecule type" value="Genomic_DNA"/>
</dbReference>
<evidence type="ECO:0000313" key="1">
    <source>
        <dbReference type="EMBL" id="KAI3940026.1"/>
    </source>
</evidence>
<name>A0AAD4XR91_9MAGN</name>